<evidence type="ECO:0000313" key="2">
    <source>
        <dbReference type="Proteomes" id="UP000013111"/>
    </source>
</evidence>
<dbReference type="AlphaFoldDB" id="A0A831A4C4"/>
<reference evidence="1 2" key="2">
    <citation type="submission" date="2013-04" db="EMBL/GenBank/DDBJ databases">
        <title>Comparative genomics of 12 strains of Erwinia amylovora identifies a pan-genome with a large conserved core and provides insights into host specificity.</title>
        <authorList>
            <person name="Mann R.A."/>
            <person name="Smits T.H.M."/>
            <person name="Buehlmann A."/>
            <person name="Blom J."/>
            <person name="Goesmann A."/>
            <person name="Frey J.E."/>
            <person name="Plummer K.M."/>
            <person name="Beer S.V."/>
            <person name="Luck J."/>
            <person name="Duffy B."/>
            <person name="Rodoni B."/>
        </authorList>
    </citation>
    <scope>NUCLEOTIDE SEQUENCE [LARGE SCALE GENOMIC DNA]</scope>
    <source>
        <strain evidence="2">CFBP 1232</strain>
    </source>
</reference>
<dbReference type="GeneID" id="97607167"/>
<comment type="caution">
    <text evidence="1">The sequence shown here is derived from an EMBL/GenBank/DDBJ whole genome shotgun (WGS) entry which is preliminary data.</text>
</comment>
<name>A0A831A4C4_ERWAM</name>
<accession>A0A831A4C4</accession>
<organism evidence="1 2">
    <name type="scientific">Erwinia amylovora NBRC 12687 = CFBP 1232</name>
    <dbReference type="NCBI Taxonomy" id="1219359"/>
    <lineage>
        <taxon>Bacteria</taxon>
        <taxon>Pseudomonadati</taxon>
        <taxon>Pseudomonadota</taxon>
        <taxon>Gammaproteobacteria</taxon>
        <taxon>Enterobacterales</taxon>
        <taxon>Erwiniaceae</taxon>
        <taxon>Erwinia</taxon>
    </lineage>
</organism>
<proteinExistence type="predicted"/>
<dbReference type="Proteomes" id="UP000013111">
    <property type="component" value="Unassembled WGS sequence"/>
</dbReference>
<dbReference type="InterPro" id="IPR025562">
    <property type="entry name" value="Tae4"/>
</dbReference>
<gene>
    <name evidence="1" type="ORF">BN437_3124</name>
</gene>
<dbReference type="Pfam" id="PF14113">
    <property type="entry name" value="Tae4"/>
    <property type="match status" value="1"/>
</dbReference>
<reference evidence="1 2" key="1">
    <citation type="submission" date="2012-11" db="EMBL/GenBank/DDBJ databases">
        <authorList>
            <person name="Linke B."/>
        </authorList>
    </citation>
    <scope>NUCLEOTIDE SEQUENCE [LARGE SCALE GENOMIC DNA]</scope>
    <source>
        <strain evidence="2">CFBP 1232</strain>
    </source>
</reference>
<evidence type="ECO:0008006" key="3">
    <source>
        <dbReference type="Google" id="ProtNLM"/>
    </source>
</evidence>
<dbReference type="Gene3D" id="3.90.1720.70">
    <property type="match status" value="1"/>
</dbReference>
<protein>
    <recommendedName>
        <fullName evidence="3">Cytoplasmic protein</fullName>
    </recommendedName>
</protein>
<sequence length="159" mass="17741">MAIRPAFLQAWQRFSEINIDVSSVGKKIGGNVGANIMLGEQDPSQGFTNACAIRMSYTLNYSGARVERGVWKTVSGDDKNWYIYRVKDLLTYMHKKYGKPDKIVKNPTPGDFQNLKGILVFAVNGWSDASGHATLWNGSVCSDHCYFPISNEGSIWLLK</sequence>
<dbReference type="RefSeq" id="WP_004159897.1">
    <property type="nucleotide sequence ID" value="NZ_BAYW01000026.1"/>
</dbReference>
<dbReference type="EMBL" id="CAPB01000037">
    <property type="protein sequence ID" value="CCO95034.1"/>
    <property type="molecule type" value="Genomic_DNA"/>
</dbReference>
<evidence type="ECO:0000313" key="1">
    <source>
        <dbReference type="EMBL" id="CCO95034.1"/>
    </source>
</evidence>